<evidence type="ECO:0000259" key="4">
    <source>
        <dbReference type="Pfam" id="PF15247"/>
    </source>
</evidence>
<feature type="compositionally biased region" description="Polar residues" evidence="3">
    <location>
        <begin position="46"/>
        <end position="73"/>
    </location>
</feature>
<dbReference type="Pfam" id="PF15247">
    <property type="entry name" value="SLBP_RNA_bind"/>
    <property type="match status" value="1"/>
</dbReference>
<keyword evidence="2" id="KW-0694">RNA-binding</keyword>
<dbReference type="GO" id="GO:0071204">
    <property type="term" value="C:histone pre-mRNA 3'end processing complex"/>
    <property type="evidence" value="ECO:0007669"/>
    <property type="project" value="TreeGrafter"/>
</dbReference>
<feature type="region of interest" description="Disordered" evidence="3">
    <location>
        <begin position="25"/>
        <end position="74"/>
    </location>
</feature>
<dbReference type="GO" id="GO:0006398">
    <property type="term" value="P:mRNA 3'-end processing by stem-loop binding and cleavage"/>
    <property type="evidence" value="ECO:0007669"/>
    <property type="project" value="TreeGrafter"/>
</dbReference>
<dbReference type="Proteomes" id="UP001152320">
    <property type="component" value="Chromosome 17"/>
</dbReference>
<organism evidence="5 6">
    <name type="scientific">Holothuria leucospilota</name>
    <name type="common">Black long sea cucumber</name>
    <name type="synonym">Mertensiothuria leucospilota</name>
    <dbReference type="NCBI Taxonomy" id="206669"/>
    <lineage>
        <taxon>Eukaryota</taxon>
        <taxon>Metazoa</taxon>
        <taxon>Echinodermata</taxon>
        <taxon>Eleutherozoa</taxon>
        <taxon>Echinozoa</taxon>
        <taxon>Holothuroidea</taxon>
        <taxon>Aspidochirotacea</taxon>
        <taxon>Aspidochirotida</taxon>
        <taxon>Holothuriidae</taxon>
        <taxon>Holothuria</taxon>
    </lineage>
</organism>
<comment type="caution">
    <text evidence="5">The sequence shown here is derived from an EMBL/GenBank/DDBJ whole genome shotgun (WGS) entry which is preliminary data.</text>
</comment>
<dbReference type="PANTHER" id="PTHR17408:SF0">
    <property type="entry name" value="HISTONE RNA HAIRPIN-BINDING PROTEIN"/>
    <property type="match status" value="1"/>
</dbReference>
<feature type="compositionally biased region" description="Polar residues" evidence="3">
    <location>
        <begin position="221"/>
        <end position="247"/>
    </location>
</feature>
<feature type="compositionally biased region" description="Acidic residues" evidence="3">
    <location>
        <begin position="366"/>
        <end position="378"/>
    </location>
</feature>
<dbReference type="PANTHER" id="PTHR17408">
    <property type="entry name" value="HISTONE RNA HAIRPIN-BINDING PROTEIN"/>
    <property type="match status" value="1"/>
</dbReference>
<feature type="domain" description="Histone RNA hairpin-binding protein RNA-binding" evidence="4">
    <location>
        <begin position="116"/>
        <end position="183"/>
    </location>
</feature>
<proteinExistence type="inferred from homology"/>
<dbReference type="OrthoDB" id="265795at2759"/>
<name>A0A9Q1BHE4_HOLLE</name>
<dbReference type="GO" id="GO:0003729">
    <property type="term" value="F:mRNA binding"/>
    <property type="evidence" value="ECO:0007669"/>
    <property type="project" value="InterPro"/>
</dbReference>
<dbReference type="FunFam" id="1.10.8.1120:FF:000001">
    <property type="entry name" value="Histone RNA hairpin-binding protein-like"/>
    <property type="match status" value="1"/>
</dbReference>
<feature type="compositionally biased region" description="Low complexity" evidence="3">
    <location>
        <begin position="200"/>
        <end position="210"/>
    </location>
</feature>
<keyword evidence="6" id="KW-1185">Reference proteome</keyword>
<evidence type="ECO:0000256" key="3">
    <source>
        <dbReference type="SAM" id="MobiDB-lite"/>
    </source>
</evidence>
<dbReference type="Gene3D" id="1.10.8.1120">
    <property type="entry name" value="Histone RNA hairpin-binding protein RNA-binding domain"/>
    <property type="match status" value="1"/>
</dbReference>
<feature type="region of interest" description="Disordered" evidence="3">
    <location>
        <begin position="188"/>
        <end position="247"/>
    </location>
</feature>
<dbReference type="InterPro" id="IPR026502">
    <property type="entry name" value="SLBP1/SLBP2"/>
</dbReference>
<dbReference type="InterPro" id="IPR029344">
    <property type="entry name" value="SLBP_RNA_bind"/>
</dbReference>
<dbReference type="GO" id="GO:0005737">
    <property type="term" value="C:cytoplasm"/>
    <property type="evidence" value="ECO:0007669"/>
    <property type="project" value="TreeGrafter"/>
</dbReference>
<evidence type="ECO:0000256" key="2">
    <source>
        <dbReference type="ARBA" id="ARBA00022884"/>
    </source>
</evidence>
<protein>
    <submittedName>
        <fullName evidence="5">Histone RNA hairpin-binding protein</fullName>
    </submittedName>
</protein>
<dbReference type="GO" id="GO:0071207">
    <property type="term" value="F:histone pre-mRNA stem-loop binding"/>
    <property type="evidence" value="ECO:0007669"/>
    <property type="project" value="TreeGrafter"/>
</dbReference>
<reference evidence="5" key="1">
    <citation type="submission" date="2021-10" db="EMBL/GenBank/DDBJ databases">
        <title>Tropical sea cucumber genome reveals ecological adaptation and Cuvierian tubules defense mechanism.</title>
        <authorList>
            <person name="Chen T."/>
        </authorList>
    </citation>
    <scope>NUCLEOTIDE SEQUENCE</scope>
    <source>
        <strain evidence="5">Nanhai2018</strain>
        <tissue evidence="5">Muscle</tissue>
    </source>
</reference>
<gene>
    <name evidence="5" type="ORF">HOLleu_33759</name>
</gene>
<comment type="similarity">
    <text evidence="1">Belongs to the SLBP family.</text>
</comment>
<evidence type="ECO:0000256" key="1">
    <source>
        <dbReference type="ARBA" id="ARBA00006151"/>
    </source>
</evidence>
<sequence>MIGIEMETDWGRDVTLKGEIVAKTKETRKRLIQQDQSDQNERNNDTDSIMQPQRTSSPRKQLTSVSSSGSADWSTIMEEEERRLGIVRRDLESYKRRVSRLSNSEQSEICTHIETDEVVLVRRQKQIEYGMNTHSYAKYTEQIPKKRRTKGKHPMTPNKFQVCSRRSWEVQIRLWKRNLHLWASTDSAAERKVPTKRMQSTETCSESSSENDQPMDIEVSSLDTSVASTASSGFTNSNEGSRSTSPLTTLQNSCNLQNTDLDKPLNKNMPVSYATVAAKNSTVKPSLHLRIPATNPKTPTATPAEGEVILDPQLSPDPFDASELVAALKRFSKTTSPDAKRKRRNLADKFSCLTERNISSSANNSNDEEMGNLEACWE</sequence>
<evidence type="ECO:0000313" key="6">
    <source>
        <dbReference type="Proteomes" id="UP001152320"/>
    </source>
</evidence>
<dbReference type="GO" id="GO:0051028">
    <property type="term" value="P:mRNA transport"/>
    <property type="evidence" value="ECO:0007669"/>
    <property type="project" value="TreeGrafter"/>
</dbReference>
<feature type="region of interest" description="Disordered" evidence="3">
    <location>
        <begin position="357"/>
        <end position="378"/>
    </location>
</feature>
<evidence type="ECO:0000313" key="5">
    <source>
        <dbReference type="EMBL" id="KAJ8026028.1"/>
    </source>
</evidence>
<dbReference type="EMBL" id="JAIZAY010000017">
    <property type="protein sequence ID" value="KAJ8026028.1"/>
    <property type="molecule type" value="Genomic_DNA"/>
</dbReference>
<dbReference type="InterPro" id="IPR038294">
    <property type="entry name" value="SLBP_RNA_bind_sf"/>
</dbReference>
<dbReference type="AlphaFoldDB" id="A0A9Q1BHE4"/>
<accession>A0A9Q1BHE4</accession>